<evidence type="ECO:0000313" key="4">
    <source>
        <dbReference type="Proteomes" id="UP000266693"/>
    </source>
</evidence>
<feature type="domain" description="Surface lipoprotein assembly modifier C-terminal" evidence="2">
    <location>
        <begin position="151"/>
        <end position="419"/>
    </location>
</feature>
<dbReference type="Pfam" id="PF04575">
    <property type="entry name" value="SlipAM"/>
    <property type="match status" value="1"/>
</dbReference>
<dbReference type="RefSeq" id="WP_118863325.1">
    <property type="nucleotide sequence ID" value="NZ_QWLV01000002.1"/>
</dbReference>
<feature type="repeat" description="TPR" evidence="1">
    <location>
        <begin position="60"/>
        <end position="93"/>
    </location>
</feature>
<sequence>MMPGAAIIVLAATAGAQQGLDYSATQLFELADQARAAGQLANAEAIYRALTADPDPEIRAEARFRLGMMLADQKRYTDAAVLFRALLDEKPDAARVRLELARILALMGDERAARRELRQVQAGGLPPEVSLVVDQFATALRSRKTLGGSFEIALAPDSNINRATDDTTLDTIIAPLELSEDARETSGLGVKLAGQGYARVALTPSLSLLPRLSGQAELYGKGAFNDISSSAQLGLEWAAGRDRIRPSIGTTWRWYGGDFYARTHSASVNWQHPVSKRAQLVLDGSVARADYKLNDLQDGWLYSLSASIERAFDARSGGSLTLSGLRQTARDPGYATASGGVGAVYWRDFGRTTGFVTADVRRLEGDARLFLFPERRKDWLLRATAGATFRQATLWGFAPVLRASVERNSSTVGLYDYSRVAMEAGVTRAF</sequence>
<dbReference type="EMBL" id="QWLV01000002">
    <property type="protein sequence ID" value="RHW18135.1"/>
    <property type="molecule type" value="Genomic_DNA"/>
</dbReference>
<keyword evidence="1" id="KW-0802">TPR repeat</keyword>
<dbReference type="PROSITE" id="PS50005">
    <property type="entry name" value="TPR"/>
    <property type="match status" value="1"/>
</dbReference>
<dbReference type="InterPro" id="IPR011990">
    <property type="entry name" value="TPR-like_helical_dom_sf"/>
</dbReference>
<dbReference type="SUPFAM" id="SSF48452">
    <property type="entry name" value="TPR-like"/>
    <property type="match status" value="1"/>
</dbReference>
<evidence type="ECO:0000313" key="3">
    <source>
        <dbReference type="EMBL" id="RHW18135.1"/>
    </source>
</evidence>
<dbReference type="InterPro" id="IPR007655">
    <property type="entry name" value="Slam_C"/>
</dbReference>
<name>A0A396S3Z5_9SPHN</name>
<dbReference type="Proteomes" id="UP000266693">
    <property type="component" value="Unassembled WGS sequence"/>
</dbReference>
<keyword evidence="4" id="KW-1185">Reference proteome</keyword>
<organism evidence="3 4">
    <name type="scientific">Sphingomonas gilva</name>
    <dbReference type="NCBI Taxonomy" id="2305907"/>
    <lineage>
        <taxon>Bacteria</taxon>
        <taxon>Pseudomonadati</taxon>
        <taxon>Pseudomonadota</taxon>
        <taxon>Alphaproteobacteria</taxon>
        <taxon>Sphingomonadales</taxon>
        <taxon>Sphingomonadaceae</taxon>
        <taxon>Sphingomonas</taxon>
    </lineage>
</organism>
<dbReference type="Gene3D" id="1.25.40.10">
    <property type="entry name" value="Tetratricopeptide repeat domain"/>
    <property type="match status" value="1"/>
</dbReference>
<reference evidence="3 4" key="1">
    <citation type="submission" date="2018-08" db="EMBL/GenBank/DDBJ databases">
        <title>The multiple taxonomic identification of Sphingomonas gilva.</title>
        <authorList>
            <person name="Zhu D."/>
            <person name="Zheng S."/>
        </authorList>
    </citation>
    <scope>NUCLEOTIDE SEQUENCE [LARGE SCALE GENOMIC DNA]</scope>
    <source>
        <strain evidence="3 4">ZDH117</strain>
    </source>
</reference>
<gene>
    <name evidence="3" type="ORF">D1610_06525</name>
</gene>
<evidence type="ECO:0000256" key="1">
    <source>
        <dbReference type="PROSITE-ProRule" id="PRU00339"/>
    </source>
</evidence>
<dbReference type="OrthoDB" id="6116449at2"/>
<accession>A0A396S3Z5</accession>
<dbReference type="Pfam" id="PF14559">
    <property type="entry name" value="TPR_19"/>
    <property type="match status" value="1"/>
</dbReference>
<evidence type="ECO:0000259" key="2">
    <source>
        <dbReference type="Pfam" id="PF04575"/>
    </source>
</evidence>
<dbReference type="AlphaFoldDB" id="A0A396S3Z5"/>
<proteinExistence type="predicted"/>
<comment type="caution">
    <text evidence="3">The sequence shown here is derived from an EMBL/GenBank/DDBJ whole genome shotgun (WGS) entry which is preliminary data.</text>
</comment>
<protein>
    <submittedName>
        <fullName evidence="3">DUF560 domain-containing protein</fullName>
    </submittedName>
</protein>
<dbReference type="InterPro" id="IPR019734">
    <property type="entry name" value="TPR_rpt"/>
</dbReference>